<name>A0AAN6MEZ0_9PEZI</name>
<evidence type="ECO:0000313" key="3">
    <source>
        <dbReference type="EMBL" id="KAK3899289.1"/>
    </source>
</evidence>
<feature type="transmembrane region" description="Helical" evidence="1">
    <location>
        <begin position="229"/>
        <end position="251"/>
    </location>
</feature>
<keyword evidence="1" id="KW-1133">Transmembrane helix</keyword>
<organism evidence="3 4">
    <name type="scientific">Staphylotrichum tortipilum</name>
    <dbReference type="NCBI Taxonomy" id="2831512"/>
    <lineage>
        <taxon>Eukaryota</taxon>
        <taxon>Fungi</taxon>
        <taxon>Dikarya</taxon>
        <taxon>Ascomycota</taxon>
        <taxon>Pezizomycotina</taxon>
        <taxon>Sordariomycetes</taxon>
        <taxon>Sordariomycetidae</taxon>
        <taxon>Sordariales</taxon>
        <taxon>Chaetomiaceae</taxon>
        <taxon>Staphylotrichum</taxon>
    </lineage>
</organism>
<keyword evidence="1" id="KW-0472">Membrane</keyword>
<gene>
    <name evidence="3" type="ORF">C8A05DRAFT_46597</name>
</gene>
<keyword evidence="1" id="KW-0812">Transmembrane</keyword>
<accession>A0AAN6MEZ0</accession>
<feature type="transmembrane region" description="Helical" evidence="1">
    <location>
        <begin position="258"/>
        <end position="277"/>
    </location>
</feature>
<evidence type="ECO:0000259" key="2">
    <source>
        <dbReference type="Pfam" id="PF20237"/>
    </source>
</evidence>
<dbReference type="InterPro" id="IPR046529">
    <property type="entry name" value="DUF6594"/>
</dbReference>
<reference evidence="3" key="2">
    <citation type="submission" date="2023-05" db="EMBL/GenBank/DDBJ databases">
        <authorList>
            <consortium name="Lawrence Berkeley National Laboratory"/>
            <person name="Steindorff A."/>
            <person name="Hensen N."/>
            <person name="Bonometti L."/>
            <person name="Westerberg I."/>
            <person name="Brannstrom I.O."/>
            <person name="Guillou S."/>
            <person name="Cros-Aarteil S."/>
            <person name="Calhoun S."/>
            <person name="Haridas S."/>
            <person name="Kuo A."/>
            <person name="Mondo S."/>
            <person name="Pangilinan J."/>
            <person name="Riley R."/>
            <person name="Labutti K."/>
            <person name="Andreopoulos B."/>
            <person name="Lipzen A."/>
            <person name="Chen C."/>
            <person name="Yanf M."/>
            <person name="Daum C."/>
            <person name="Ng V."/>
            <person name="Clum A."/>
            <person name="Ohm R."/>
            <person name="Martin F."/>
            <person name="Silar P."/>
            <person name="Natvig D."/>
            <person name="Lalanne C."/>
            <person name="Gautier V."/>
            <person name="Ament-Velasquez S.L."/>
            <person name="Kruys A."/>
            <person name="Hutchinson M.I."/>
            <person name="Powell A.J."/>
            <person name="Barry K."/>
            <person name="Miller A.N."/>
            <person name="Grigoriev I.V."/>
            <person name="Debuchy R."/>
            <person name="Gladieux P."/>
            <person name="Thoren M.H."/>
            <person name="Johannesson H."/>
        </authorList>
    </citation>
    <scope>NUCLEOTIDE SEQUENCE</scope>
    <source>
        <strain evidence="3">CBS 103.79</strain>
    </source>
</reference>
<evidence type="ECO:0000313" key="4">
    <source>
        <dbReference type="Proteomes" id="UP001303889"/>
    </source>
</evidence>
<reference evidence="3" key="1">
    <citation type="journal article" date="2023" name="Mol. Phylogenet. Evol.">
        <title>Genome-scale phylogeny and comparative genomics of the fungal order Sordariales.</title>
        <authorList>
            <person name="Hensen N."/>
            <person name="Bonometti L."/>
            <person name="Westerberg I."/>
            <person name="Brannstrom I.O."/>
            <person name="Guillou S."/>
            <person name="Cros-Aarteil S."/>
            <person name="Calhoun S."/>
            <person name="Haridas S."/>
            <person name="Kuo A."/>
            <person name="Mondo S."/>
            <person name="Pangilinan J."/>
            <person name="Riley R."/>
            <person name="LaButti K."/>
            <person name="Andreopoulos B."/>
            <person name="Lipzen A."/>
            <person name="Chen C."/>
            <person name="Yan M."/>
            <person name="Daum C."/>
            <person name="Ng V."/>
            <person name="Clum A."/>
            <person name="Steindorff A."/>
            <person name="Ohm R.A."/>
            <person name="Martin F."/>
            <person name="Silar P."/>
            <person name="Natvig D.O."/>
            <person name="Lalanne C."/>
            <person name="Gautier V."/>
            <person name="Ament-Velasquez S.L."/>
            <person name="Kruys A."/>
            <person name="Hutchinson M.I."/>
            <person name="Powell A.J."/>
            <person name="Barry K."/>
            <person name="Miller A.N."/>
            <person name="Grigoriev I.V."/>
            <person name="Debuchy R."/>
            <person name="Gladieux P."/>
            <person name="Hiltunen Thoren M."/>
            <person name="Johannesson H."/>
        </authorList>
    </citation>
    <scope>NUCLEOTIDE SEQUENCE</scope>
    <source>
        <strain evidence="3">CBS 103.79</strain>
    </source>
</reference>
<evidence type="ECO:0000256" key="1">
    <source>
        <dbReference type="SAM" id="Phobius"/>
    </source>
</evidence>
<feature type="transmembrane region" description="Helical" evidence="1">
    <location>
        <begin position="203"/>
        <end position="223"/>
    </location>
</feature>
<keyword evidence="4" id="KW-1185">Reference proteome</keyword>
<sequence>MIKDKNFAIFRRFDELNMLHLLALQAEIIELRELFRDQCCRDDQSDSGGGQPETMYSKYFHALRESKASAPRASDASGTRYLSSQLELITALQQRMGEYISKLARLPAPKKPQLAGLQGWLHNQKGGNNFLQGCEVFTWTEDDLSSYITVNPPTAEADIFTEVITDWLASILRRLFGRRFHGGKIVDEEAGLRSCSDTRFSKASNVIAVIVAGILPVLTIFILNSVKRTTVRIGLTLLFATIFAVVLALCTSVKPGEIFAATATFAAVEVVFIGSAISSRTGHG</sequence>
<dbReference type="Pfam" id="PF20237">
    <property type="entry name" value="DUF6594"/>
    <property type="match status" value="1"/>
</dbReference>
<dbReference type="AlphaFoldDB" id="A0AAN6MEZ0"/>
<dbReference type="PANTHER" id="PTHR34502">
    <property type="entry name" value="DUF6594 DOMAIN-CONTAINING PROTEIN-RELATED"/>
    <property type="match status" value="1"/>
</dbReference>
<proteinExistence type="predicted"/>
<dbReference type="EMBL" id="MU855806">
    <property type="protein sequence ID" value="KAK3899289.1"/>
    <property type="molecule type" value="Genomic_DNA"/>
</dbReference>
<dbReference type="PANTHER" id="PTHR34502:SF5">
    <property type="entry name" value="DUF6594 DOMAIN-CONTAINING PROTEIN"/>
    <property type="match status" value="1"/>
</dbReference>
<feature type="domain" description="DUF6594" evidence="2">
    <location>
        <begin position="4"/>
        <end position="270"/>
    </location>
</feature>
<dbReference type="Proteomes" id="UP001303889">
    <property type="component" value="Unassembled WGS sequence"/>
</dbReference>
<comment type="caution">
    <text evidence="3">The sequence shown here is derived from an EMBL/GenBank/DDBJ whole genome shotgun (WGS) entry which is preliminary data.</text>
</comment>
<protein>
    <recommendedName>
        <fullName evidence="2">DUF6594 domain-containing protein</fullName>
    </recommendedName>
</protein>